<feature type="region of interest" description="Disordered" evidence="1">
    <location>
        <begin position="103"/>
        <end position="195"/>
    </location>
</feature>
<dbReference type="EMBL" id="JANFLP010000020">
    <property type="protein sequence ID" value="MCQ1951629.1"/>
    <property type="molecule type" value="Genomic_DNA"/>
</dbReference>
<evidence type="ECO:0000256" key="1">
    <source>
        <dbReference type="SAM" id="MobiDB-lite"/>
    </source>
</evidence>
<feature type="compositionally biased region" description="Low complexity" evidence="1">
    <location>
        <begin position="134"/>
        <end position="167"/>
    </location>
</feature>
<dbReference type="PANTHER" id="PTHR37456:SF6">
    <property type="entry name" value="COLLAGEN ALPHA-1(XXIII) CHAIN-LIKE ISOFORM X2"/>
    <property type="match status" value="1"/>
</dbReference>
<keyword evidence="2" id="KW-1133">Transmembrane helix</keyword>
<dbReference type="InterPro" id="IPR008160">
    <property type="entry name" value="Collagen"/>
</dbReference>
<name>A0ABT1NY46_9MICC</name>
<dbReference type="PANTHER" id="PTHR37456">
    <property type="entry name" value="SI:CH211-266K2.1"/>
    <property type="match status" value="1"/>
</dbReference>
<evidence type="ECO:0000313" key="4">
    <source>
        <dbReference type="Proteomes" id="UP001206924"/>
    </source>
</evidence>
<organism evidence="3 4">
    <name type="scientific">Arthrobacter jinronghuae</name>
    <dbReference type="NCBI Taxonomy" id="2964609"/>
    <lineage>
        <taxon>Bacteria</taxon>
        <taxon>Bacillati</taxon>
        <taxon>Actinomycetota</taxon>
        <taxon>Actinomycetes</taxon>
        <taxon>Micrococcales</taxon>
        <taxon>Micrococcaceae</taxon>
        <taxon>Arthrobacter</taxon>
    </lineage>
</organism>
<keyword evidence="2" id="KW-0812">Transmembrane</keyword>
<comment type="caution">
    <text evidence="3">The sequence shown here is derived from an EMBL/GenBank/DDBJ whole genome shotgun (WGS) entry which is preliminary data.</text>
</comment>
<dbReference type="InterPro" id="IPR050938">
    <property type="entry name" value="Collagen_Structural_Proteins"/>
</dbReference>
<feature type="compositionally biased region" description="Basic and acidic residues" evidence="1">
    <location>
        <begin position="109"/>
        <end position="119"/>
    </location>
</feature>
<evidence type="ECO:0000313" key="3">
    <source>
        <dbReference type="EMBL" id="MCQ1951629.1"/>
    </source>
</evidence>
<evidence type="ECO:0000256" key="2">
    <source>
        <dbReference type="SAM" id="Phobius"/>
    </source>
</evidence>
<dbReference type="RefSeq" id="WP_255866637.1">
    <property type="nucleotide sequence ID" value="NZ_CP104263.1"/>
</dbReference>
<dbReference type="Proteomes" id="UP001206924">
    <property type="component" value="Unassembled WGS sequence"/>
</dbReference>
<protein>
    <submittedName>
        <fullName evidence="3">Collagen-like protein</fullName>
    </submittedName>
</protein>
<reference evidence="3 4" key="1">
    <citation type="submission" date="2022-07" db="EMBL/GenBank/DDBJ databases">
        <title>Novel species in genus Arthrobacter.</title>
        <authorList>
            <person name="Liu Y."/>
        </authorList>
    </citation>
    <scope>NUCLEOTIDE SEQUENCE [LARGE SCALE GENOMIC DNA]</scope>
    <source>
        <strain evidence="4">zg-Y859</strain>
    </source>
</reference>
<feature type="region of interest" description="Disordered" evidence="1">
    <location>
        <begin position="216"/>
        <end position="237"/>
    </location>
</feature>
<feature type="transmembrane region" description="Helical" evidence="2">
    <location>
        <begin position="26"/>
        <end position="49"/>
    </location>
</feature>
<dbReference type="Pfam" id="PF01391">
    <property type="entry name" value="Collagen"/>
    <property type="match status" value="1"/>
</dbReference>
<sequence length="237" mass="24457">MTDPKNLSEAIQNMEHDRHVDRRQKWWLFTVSGLLFVAVVVIAVLAWQLSLDRDASKREAATEQQQKQEYAQELQTVLCEKGDVEIYDADRCAELTAVATEPTAGVIPRDGKDGRDGRDGVQGPVGPQGPQGPEGPEGSQGLAGLLGQAGADGLNGLNGADGLQGPAGSPGPEGPAGPAGTDGTDGAPGAPGRGIAAIVCEGTGDSSYWVVSYDDGTTQTSDGPCRLTSIPIPTEAP</sequence>
<accession>A0ABT1NY46</accession>
<keyword evidence="2" id="KW-0472">Membrane</keyword>
<gene>
    <name evidence="3" type="ORF">NNX28_17055</name>
</gene>
<keyword evidence="4" id="KW-1185">Reference proteome</keyword>
<proteinExistence type="predicted"/>
<feature type="compositionally biased region" description="Low complexity" evidence="1">
    <location>
        <begin position="176"/>
        <end position="195"/>
    </location>
</feature>